<dbReference type="Pfam" id="PF00248">
    <property type="entry name" value="Aldo_ket_red"/>
    <property type="match status" value="1"/>
</dbReference>
<organism evidence="2 3">
    <name type="scientific">Sulfurimonas marina</name>
    <dbReference type="NCBI Taxonomy" id="2590551"/>
    <lineage>
        <taxon>Bacteria</taxon>
        <taxon>Pseudomonadati</taxon>
        <taxon>Campylobacterota</taxon>
        <taxon>Epsilonproteobacteria</taxon>
        <taxon>Campylobacterales</taxon>
        <taxon>Sulfurimonadaceae</taxon>
        <taxon>Sulfurimonas</taxon>
    </lineage>
</organism>
<proteinExistence type="predicted"/>
<dbReference type="InterPro" id="IPR036812">
    <property type="entry name" value="NAD(P)_OxRdtase_dom_sf"/>
</dbReference>
<dbReference type="InterPro" id="IPR053135">
    <property type="entry name" value="AKR2_Oxidoreductase"/>
</dbReference>
<dbReference type="PANTHER" id="PTHR43312:SF1">
    <property type="entry name" value="NADP-DEPENDENT OXIDOREDUCTASE DOMAIN-CONTAINING PROTEIN"/>
    <property type="match status" value="1"/>
</dbReference>
<dbReference type="AlphaFoldDB" id="A0A7M3V9K1"/>
<dbReference type="PANTHER" id="PTHR43312">
    <property type="entry name" value="D-THREO-ALDOSE 1-DEHYDROGENASE"/>
    <property type="match status" value="1"/>
</dbReference>
<evidence type="ECO:0000259" key="1">
    <source>
        <dbReference type="Pfam" id="PF00248"/>
    </source>
</evidence>
<dbReference type="CDD" id="cd19099">
    <property type="entry name" value="AKR_unchar"/>
    <property type="match status" value="1"/>
</dbReference>
<name>A0A7M3V9K1_9BACT</name>
<accession>A0A7M3V9K1</accession>
<keyword evidence="3" id="KW-1185">Reference proteome</keyword>
<gene>
    <name evidence="2" type="ORF">FJR03_01210</name>
</gene>
<dbReference type="Gene3D" id="3.20.20.100">
    <property type="entry name" value="NADP-dependent oxidoreductase domain"/>
    <property type="match status" value="1"/>
</dbReference>
<reference evidence="2 3" key="1">
    <citation type="submission" date="2019-06" db="EMBL/GenBank/DDBJ databases">
        <title>Sulfurimonas gotlandica sp. nov., a chemoautotrophic and psychrotolerant epsilonproteobacterium isolated from a pelagic redoxcline, and an emended description of the genus Sulfurimonas.</title>
        <authorList>
            <person name="Wang S."/>
            <person name="Jiang L."/>
            <person name="Shao Z."/>
        </authorList>
    </citation>
    <scope>NUCLEOTIDE SEQUENCE [LARGE SCALE GENOMIC DNA]</scope>
    <source>
        <strain evidence="2 3">B2</strain>
    </source>
</reference>
<dbReference type="SUPFAM" id="SSF51430">
    <property type="entry name" value="NAD(P)-linked oxidoreductase"/>
    <property type="match status" value="1"/>
</dbReference>
<protein>
    <submittedName>
        <fullName evidence="2">Aldo/keto reductase</fullName>
    </submittedName>
</protein>
<evidence type="ECO:0000313" key="2">
    <source>
        <dbReference type="EMBL" id="QOP40434.1"/>
    </source>
</evidence>
<dbReference type="Proteomes" id="UP000593910">
    <property type="component" value="Chromosome"/>
</dbReference>
<dbReference type="EMBL" id="CP041165">
    <property type="protein sequence ID" value="QOP40434.1"/>
    <property type="molecule type" value="Genomic_DNA"/>
</dbReference>
<dbReference type="InterPro" id="IPR023210">
    <property type="entry name" value="NADP_OxRdtase_dom"/>
</dbReference>
<evidence type="ECO:0000313" key="3">
    <source>
        <dbReference type="Proteomes" id="UP000593910"/>
    </source>
</evidence>
<dbReference type="KEGG" id="smax:FJR03_01210"/>
<sequence length="404" mass="46660">MSSFAFGTYRVTDLNPLHIEALKEALYSGIKLIDTSSNYTDGGAERAIAKALNSIEQEYRDVEIVSKFGYIQGTNMMLHKENPFEEVVEYSPECYHSISPSFMQDQLKRSLERLQLNKIDCYLLHNPEYFLYDGLKKGLQKEEILDQMYQRIYKVFVALEKEVQNGTIGSYGISSNSFSKPENADDFLPYTDLLTLAKNAAIEAGSEQHSFTTLQLPINLLEQEGLKCATWAKENGLRVLVNRPLNAFKDSLMFRLADYDEPLDYYHNLNELLEVCDTEALKPLFNLIEQMDENKHKYGWIGDYDMFVNSQIIPHIKKTIEKLDKEVIETLLAYIDRFLVSYRDMVAYECSKATRIQLKNLLEDCDKKLQECAFEFLQNQDSIDYILVGMRKPSYVAEVLALKE</sequence>
<dbReference type="RefSeq" id="WP_193113858.1">
    <property type="nucleotide sequence ID" value="NZ_CP041165.1"/>
</dbReference>
<feature type="domain" description="NADP-dependent oxidoreductase" evidence="1">
    <location>
        <begin position="17"/>
        <end position="400"/>
    </location>
</feature>